<keyword evidence="2" id="KW-1185">Reference proteome</keyword>
<dbReference type="EMBL" id="MNBE01000697">
    <property type="protein sequence ID" value="OKO96962.1"/>
    <property type="molecule type" value="Genomic_DNA"/>
</dbReference>
<comment type="caution">
    <text evidence="1">The sequence shown here is derived from an EMBL/GenBank/DDBJ whole genome shotgun (WGS) entry which is preliminary data.</text>
</comment>
<accession>A0A1Q5T9N6</accession>
<dbReference type="SUPFAM" id="SSF50370">
    <property type="entry name" value="Ricin B-like lectins"/>
    <property type="match status" value="1"/>
</dbReference>
<name>A0A1Q5T9N6_9EURO</name>
<dbReference type="AlphaFoldDB" id="A0A1Q5T9N6"/>
<dbReference type="Gene3D" id="2.80.10.50">
    <property type="match status" value="1"/>
</dbReference>
<gene>
    <name evidence="1" type="ORF">PENSUB_10516</name>
</gene>
<organism evidence="1 2">
    <name type="scientific">Penicillium subrubescens</name>
    <dbReference type="NCBI Taxonomy" id="1316194"/>
    <lineage>
        <taxon>Eukaryota</taxon>
        <taxon>Fungi</taxon>
        <taxon>Dikarya</taxon>
        <taxon>Ascomycota</taxon>
        <taxon>Pezizomycotina</taxon>
        <taxon>Eurotiomycetes</taxon>
        <taxon>Eurotiomycetidae</taxon>
        <taxon>Eurotiales</taxon>
        <taxon>Aspergillaceae</taxon>
        <taxon>Penicillium</taxon>
    </lineage>
</organism>
<sequence>MRLSNIAIGTIVALCGQAFSQESRVGKGPQTIAQANGDSLLTAASKSKQPLTFESPTGEEDQTWFFIEDSDNQGQSIQNADSGKYLYCSGGSACTQSRQAQIFHPYHQKNSDTWGFGEISSQSVLTWTDENTLKLVKNPSNMDHSFFTIKKAVGKVPRSCSGYDMV</sequence>
<dbReference type="InterPro" id="IPR035992">
    <property type="entry name" value="Ricin_B-like_lectins"/>
</dbReference>
<evidence type="ECO:0000313" key="2">
    <source>
        <dbReference type="Proteomes" id="UP000186955"/>
    </source>
</evidence>
<protein>
    <submittedName>
        <fullName evidence="1">Uncharacterized protein</fullName>
    </submittedName>
</protein>
<reference evidence="1 2" key="1">
    <citation type="submission" date="2016-10" db="EMBL/GenBank/DDBJ databases">
        <title>Genome sequence of the ascomycete fungus Penicillium subrubescens.</title>
        <authorList>
            <person name="De Vries R.P."/>
            <person name="Peng M."/>
            <person name="Dilokpimol A."/>
            <person name="Hilden K."/>
            <person name="Makela M.R."/>
            <person name="Grigoriev I."/>
            <person name="Riley R."/>
            <person name="Granchi Z."/>
        </authorList>
    </citation>
    <scope>NUCLEOTIDE SEQUENCE [LARGE SCALE GENOMIC DNA]</scope>
    <source>
        <strain evidence="1 2">CBS 132785</strain>
    </source>
</reference>
<evidence type="ECO:0000313" key="1">
    <source>
        <dbReference type="EMBL" id="OKO96962.1"/>
    </source>
</evidence>
<proteinExistence type="predicted"/>
<dbReference type="Proteomes" id="UP000186955">
    <property type="component" value="Unassembled WGS sequence"/>
</dbReference>